<organism evidence="2 3">
    <name type="scientific">Roridomyces roridus</name>
    <dbReference type="NCBI Taxonomy" id="1738132"/>
    <lineage>
        <taxon>Eukaryota</taxon>
        <taxon>Fungi</taxon>
        <taxon>Dikarya</taxon>
        <taxon>Basidiomycota</taxon>
        <taxon>Agaricomycotina</taxon>
        <taxon>Agaricomycetes</taxon>
        <taxon>Agaricomycetidae</taxon>
        <taxon>Agaricales</taxon>
        <taxon>Marasmiineae</taxon>
        <taxon>Mycenaceae</taxon>
        <taxon>Roridomyces</taxon>
    </lineage>
</organism>
<sequence length="260" mass="27900">MEIPIVIFLCCVLRLLQILADLPSHPGALPQPFPCSHFPVALGPRPSNRLGSFGLHGLVDERRTSWALHRFVPHSRKGTVASPQLLFCVLSSSGFLRVPWRPVAALTSPGQLQTRGHYDDGGVPAHLPLSPNAERGAESSFIAGSALFPRWFLSGGHALILTEPSRWFSLRARLVMGENRALSRSGVSIHGVVPGGHVLIITEPSPVFLVLAAIAAPPGAPRVMAVDPCAWVTRVCSGGAEYADPRACCNAVQRHRAFSL</sequence>
<keyword evidence="3" id="KW-1185">Reference proteome</keyword>
<reference evidence="2" key="1">
    <citation type="submission" date="2023-03" db="EMBL/GenBank/DDBJ databases">
        <title>Massive genome expansion in bonnet fungi (Mycena s.s.) driven by repeated elements and novel gene families across ecological guilds.</title>
        <authorList>
            <consortium name="Lawrence Berkeley National Laboratory"/>
            <person name="Harder C.B."/>
            <person name="Miyauchi S."/>
            <person name="Viragh M."/>
            <person name="Kuo A."/>
            <person name="Thoen E."/>
            <person name="Andreopoulos B."/>
            <person name="Lu D."/>
            <person name="Skrede I."/>
            <person name="Drula E."/>
            <person name="Henrissat B."/>
            <person name="Morin E."/>
            <person name="Kohler A."/>
            <person name="Barry K."/>
            <person name="LaButti K."/>
            <person name="Morin E."/>
            <person name="Salamov A."/>
            <person name="Lipzen A."/>
            <person name="Mereny Z."/>
            <person name="Hegedus B."/>
            <person name="Baldrian P."/>
            <person name="Stursova M."/>
            <person name="Weitz H."/>
            <person name="Taylor A."/>
            <person name="Grigoriev I.V."/>
            <person name="Nagy L.G."/>
            <person name="Martin F."/>
            <person name="Kauserud H."/>
        </authorList>
    </citation>
    <scope>NUCLEOTIDE SEQUENCE</scope>
    <source>
        <strain evidence="2">9284</strain>
    </source>
</reference>
<dbReference type="EMBL" id="JARKIF010000023">
    <property type="protein sequence ID" value="KAJ7616109.1"/>
    <property type="molecule type" value="Genomic_DNA"/>
</dbReference>
<evidence type="ECO:0000256" key="1">
    <source>
        <dbReference type="SAM" id="SignalP"/>
    </source>
</evidence>
<evidence type="ECO:0008006" key="4">
    <source>
        <dbReference type="Google" id="ProtNLM"/>
    </source>
</evidence>
<feature type="signal peptide" evidence="1">
    <location>
        <begin position="1"/>
        <end position="20"/>
    </location>
</feature>
<keyword evidence="1" id="KW-0732">Signal</keyword>
<dbReference type="AlphaFoldDB" id="A0AAD7FEU4"/>
<gene>
    <name evidence="2" type="ORF">FB45DRAFT_1064243</name>
</gene>
<protein>
    <recommendedName>
        <fullName evidence="4">Secreted protein</fullName>
    </recommendedName>
</protein>
<comment type="caution">
    <text evidence="2">The sequence shown here is derived from an EMBL/GenBank/DDBJ whole genome shotgun (WGS) entry which is preliminary data.</text>
</comment>
<name>A0AAD7FEU4_9AGAR</name>
<evidence type="ECO:0000313" key="3">
    <source>
        <dbReference type="Proteomes" id="UP001221142"/>
    </source>
</evidence>
<dbReference type="Proteomes" id="UP001221142">
    <property type="component" value="Unassembled WGS sequence"/>
</dbReference>
<accession>A0AAD7FEU4</accession>
<proteinExistence type="predicted"/>
<feature type="chain" id="PRO_5042051834" description="Secreted protein" evidence="1">
    <location>
        <begin position="21"/>
        <end position="260"/>
    </location>
</feature>
<evidence type="ECO:0000313" key="2">
    <source>
        <dbReference type="EMBL" id="KAJ7616109.1"/>
    </source>
</evidence>